<evidence type="ECO:0000256" key="1">
    <source>
        <dbReference type="SAM" id="MobiDB-lite"/>
    </source>
</evidence>
<sequence length="686" mass="76914">MHNILFQLFCAAAAQIPLIDEAAGKSGFFNYQMQKFEERRLYANIVDTVSYDSSDDKDVLPTAVSIGLKPSENEPDFYAFVSRNIAKRLDCVDASDAEFEQDASEPDYVLIVQRNHTYIGKNWQTDPAVVLGQVATEAGMSEDEASRMALTDCWYLRGYTGEMQINVAVAPEERTIRSGWIVERYPIGTLRNTSEPHYVYPVFLTNYTYIDRDTGKFVDVQESRADDGSRVWTPTGWPVFARVGEETAQIGEDGTYTRFRETETGVLITTLSQEMRVTYNIDEESTEEVIQLHDSHHYFVSCNIKEGTATRALLVMEDSRLRNISTNDGVEIELQSGDRIDRRYMCAPKRTTASGAPELLQLDFIEQSGSRSIPWSDREITVRRIAVVREETTTTVAMLPDGIEEFNENEMSQDNNTIDEESLKQLDEFKEQRKEEEDLLIVGTVILRPQPEQEQGFELERAEVEDDDEKFLTLLALLVLAVSLLALGCVICTAACIRSRVRSRDPLHRAWAEERREEQARKRKEGSVVLRQQSLKKLDSINEKNEEDESLKLSTSTTPTRSNSANRITFAPKPAGMRTDDLVKMIAEEEIGSRIDAMVEAGPDGEEEQPKDVQPVQLEDPAAAAAASPIGDDAAGTPVAAAPVAARRAGVEAEEEEQAPRSPSPRWSTRRRRLSEVHASVSSIGS</sequence>
<dbReference type="AlphaFoldDB" id="A0A2A6BKD3"/>
<feature type="region of interest" description="Disordered" evidence="1">
    <location>
        <begin position="602"/>
        <end position="686"/>
    </location>
</feature>
<accession>A0A8R1YR55</accession>
<evidence type="ECO:0000313" key="3">
    <source>
        <dbReference type="EnsemblMetazoa" id="PPA36021.1"/>
    </source>
</evidence>
<name>A0A2A6BKD3_PRIPA</name>
<proteinExistence type="predicted"/>
<dbReference type="Proteomes" id="UP000005239">
    <property type="component" value="Unassembled WGS sequence"/>
</dbReference>
<feature type="compositionally biased region" description="Low complexity" evidence="1">
    <location>
        <begin position="620"/>
        <end position="648"/>
    </location>
</feature>
<dbReference type="EnsemblMetazoa" id="PPA36021.1">
    <property type="protein sequence ID" value="PPA36021.1"/>
    <property type="gene ID" value="WBGene00274390"/>
</dbReference>
<accession>A0A2A6BKD3</accession>
<gene>
    <name evidence="3" type="primary">WBGene00274390</name>
</gene>
<keyword evidence="2" id="KW-1133">Transmembrane helix</keyword>
<evidence type="ECO:0000313" key="4">
    <source>
        <dbReference type="Proteomes" id="UP000005239"/>
    </source>
</evidence>
<keyword evidence="2" id="KW-0472">Membrane</keyword>
<protein>
    <submittedName>
        <fullName evidence="3">Uncharacterized protein</fullName>
    </submittedName>
</protein>
<organism evidence="3 4">
    <name type="scientific">Pristionchus pacificus</name>
    <name type="common">Parasitic nematode worm</name>
    <dbReference type="NCBI Taxonomy" id="54126"/>
    <lineage>
        <taxon>Eukaryota</taxon>
        <taxon>Metazoa</taxon>
        <taxon>Ecdysozoa</taxon>
        <taxon>Nematoda</taxon>
        <taxon>Chromadorea</taxon>
        <taxon>Rhabditida</taxon>
        <taxon>Rhabditina</taxon>
        <taxon>Diplogasteromorpha</taxon>
        <taxon>Diplogasteroidea</taxon>
        <taxon>Neodiplogasteridae</taxon>
        <taxon>Pristionchus</taxon>
    </lineage>
</organism>
<keyword evidence="2" id="KW-0812">Transmembrane</keyword>
<evidence type="ECO:0000256" key="2">
    <source>
        <dbReference type="SAM" id="Phobius"/>
    </source>
</evidence>
<feature type="region of interest" description="Disordered" evidence="1">
    <location>
        <begin position="540"/>
        <end position="575"/>
    </location>
</feature>
<feature type="transmembrane region" description="Helical" evidence="2">
    <location>
        <begin position="471"/>
        <end position="497"/>
    </location>
</feature>
<reference evidence="4" key="1">
    <citation type="journal article" date="2008" name="Nat. Genet.">
        <title>The Pristionchus pacificus genome provides a unique perspective on nematode lifestyle and parasitism.</title>
        <authorList>
            <person name="Dieterich C."/>
            <person name="Clifton S.W."/>
            <person name="Schuster L.N."/>
            <person name="Chinwalla A."/>
            <person name="Delehaunty K."/>
            <person name="Dinkelacker I."/>
            <person name="Fulton L."/>
            <person name="Fulton R."/>
            <person name="Godfrey J."/>
            <person name="Minx P."/>
            <person name="Mitreva M."/>
            <person name="Roeseler W."/>
            <person name="Tian H."/>
            <person name="Witte H."/>
            <person name="Yang S.P."/>
            <person name="Wilson R.K."/>
            <person name="Sommer R.J."/>
        </authorList>
    </citation>
    <scope>NUCLEOTIDE SEQUENCE [LARGE SCALE GENOMIC DNA]</scope>
    <source>
        <strain evidence="4">PS312</strain>
    </source>
</reference>
<keyword evidence="4" id="KW-1185">Reference proteome</keyword>
<feature type="compositionally biased region" description="Polar residues" evidence="1">
    <location>
        <begin position="552"/>
        <end position="567"/>
    </location>
</feature>
<reference evidence="3" key="2">
    <citation type="submission" date="2022-06" db="UniProtKB">
        <authorList>
            <consortium name="EnsemblMetazoa"/>
        </authorList>
    </citation>
    <scope>IDENTIFICATION</scope>
    <source>
        <strain evidence="3">PS312</strain>
    </source>
</reference>